<dbReference type="EMBL" id="CM009754">
    <property type="protein sequence ID" value="PUZ51453.1"/>
    <property type="molecule type" value="Genomic_DNA"/>
</dbReference>
<protein>
    <submittedName>
        <fullName evidence="1">Uncharacterized protein</fullName>
    </submittedName>
</protein>
<accession>A0A2T7D7D2</accession>
<reference evidence="1 2" key="1">
    <citation type="submission" date="2018-04" db="EMBL/GenBank/DDBJ databases">
        <title>WGS assembly of Panicum hallii var. hallii HAL2.</title>
        <authorList>
            <person name="Lovell J."/>
            <person name="Jenkins J."/>
            <person name="Lowry D."/>
            <person name="Mamidi S."/>
            <person name="Sreedasyam A."/>
            <person name="Weng X."/>
            <person name="Barry K."/>
            <person name="Bonette J."/>
            <person name="Campitelli B."/>
            <person name="Daum C."/>
            <person name="Gordon S."/>
            <person name="Gould B."/>
            <person name="Lipzen A."/>
            <person name="MacQueen A."/>
            <person name="Palacio-Mejia J."/>
            <person name="Plott C."/>
            <person name="Shakirov E."/>
            <person name="Shu S."/>
            <person name="Yoshinaga Y."/>
            <person name="Zane M."/>
            <person name="Rokhsar D."/>
            <person name="Grimwood J."/>
            <person name="Schmutz J."/>
            <person name="Juenger T."/>
        </authorList>
    </citation>
    <scope>NUCLEOTIDE SEQUENCE [LARGE SCALE GENOMIC DNA]</scope>
    <source>
        <strain evidence="2">cv. HAL2</strain>
        <strain evidence="1">HAL2</strain>
    </source>
</reference>
<name>A0A2T7D7D2_9POAL</name>
<proteinExistence type="predicted"/>
<dbReference type="EMBL" id="CM009754">
    <property type="protein sequence ID" value="PUZ51454.1"/>
    <property type="molecule type" value="Genomic_DNA"/>
</dbReference>
<keyword evidence="2" id="KW-1185">Reference proteome</keyword>
<gene>
    <name evidence="1" type="ORF">GQ55_6G188200</name>
</gene>
<dbReference type="Proteomes" id="UP000244336">
    <property type="component" value="Chromosome 6"/>
</dbReference>
<sequence length="95" mass="10884">MQEPKLLQQEKQLLQHLQQEEIRIRGFASIGGYTSGHQYGSPIVPATEPLKKIAPRKKQVATKSERSLQSNLSNKLKKGFKLLLFRLKPVCFVWP</sequence>
<dbReference type="Gramene" id="PUZ51454">
    <property type="protein sequence ID" value="PUZ51454"/>
    <property type="gene ID" value="GQ55_6G188200"/>
</dbReference>
<evidence type="ECO:0000313" key="1">
    <source>
        <dbReference type="EMBL" id="PUZ51453.1"/>
    </source>
</evidence>
<dbReference type="Gramene" id="PUZ51453">
    <property type="protein sequence ID" value="PUZ51453"/>
    <property type="gene ID" value="GQ55_6G188200"/>
</dbReference>
<evidence type="ECO:0000313" key="2">
    <source>
        <dbReference type="Proteomes" id="UP000244336"/>
    </source>
</evidence>
<organism evidence="1 2">
    <name type="scientific">Panicum hallii var. hallii</name>
    <dbReference type="NCBI Taxonomy" id="1504633"/>
    <lineage>
        <taxon>Eukaryota</taxon>
        <taxon>Viridiplantae</taxon>
        <taxon>Streptophyta</taxon>
        <taxon>Embryophyta</taxon>
        <taxon>Tracheophyta</taxon>
        <taxon>Spermatophyta</taxon>
        <taxon>Magnoliopsida</taxon>
        <taxon>Liliopsida</taxon>
        <taxon>Poales</taxon>
        <taxon>Poaceae</taxon>
        <taxon>PACMAD clade</taxon>
        <taxon>Panicoideae</taxon>
        <taxon>Panicodae</taxon>
        <taxon>Paniceae</taxon>
        <taxon>Panicinae</taxon>
        <taxon>Panicum</taxon>
        <taxon>Panicum sect. Panicum</taxon>
    </lineage>
</organism>
<dbReference type="AlphaFoldDB" id="A0A2T7D7D2"/>